<gene>
    <name evidence="7" type="ORF">NKR23_g6463</name>
</gene>
<sequence length="830" mass="92402">MRVRADVHQVSIASVSGQPETSIPRNIVGGGQDQKYRFTVLRDGLVRYEWAPDSQFEDRPSAFAAHRNSAAHSRTVPDLHVKETDDALEITTSRFHLTYNKQEFSPYGLFVVVPGFTRQVWRYGEPCETLGGTARTLDGVDGRTDIGHGVVSRNGFAFIDDSDTMLFEEDGFVAPRRPGAGRVDGYLFAYGHDYREAVKAFYSISGPPPMLPRWVLGNWWSRYYAYTAESYLALMDEFRENGIPLSVAIIDMDWHLVDDPRVIEAGTDGWTGYTWNKKLFPDPPGFMSELHKRGLRTALNDHPANGVYPYEDLYGKMAKALHRDPSKKEPIPFNITDRAYLDAYLSILIRSLEDDGMDFVWMDWQQGPYSRLKGIDPLWVLNHFHFLHNAASHPSRHPLVFSRYAGPGSHRYPVGFSGDAAVSWASLAFQPEFTAAASNVGYGWWSHDLGGHMAGGRDDELTARWVQLGAFSPVTRLHSAKSRWVAKEPWRLPKGGPREAASAALRLRHRMLPYLQRMNVRAAEEGLPLVQPMYWEHPEREEAYAVPNQYLFGSEMVVAPITASGDPRLKLGRVRAWLPPGRYADFFTGVVYDGDREMWLSRPLEQCPVLMREGSIVPLDAAQVPANGAGNPETGYEIVLVVGADGFFEILEEAEDGSCSRTPVRFTQASGRLEVGPFPGLGGTARDAEGGEDADEVLPDSPLTLNVRLLGIKKPRLITIEAGPSAPQPQVLEEANGLLIAQVLLGRGSGEVITFDLGPHPQLDHNDAAGLIEPIIRDAQIEYRLKDAVWDVVSARKVSTSVKLGRLQALEMSESLRVAVMELLLADNRI</sequence>
<dbReference type="GO" id="GO:0004558">
    <property type="term" value="F:alpha-1,4-glucosidase activity"/>
    <property type="evidence" value="ECO:0007669"/>
    <property type="project" value="UniProtKB-EC"/>
</dbReference>
<evidence type="ECO:0000259" key="6">
    <source>
        <dbReference type="Pfam" id="PF21365"/>
    </source>
</evidence>
<evidence type="ECO:0000259" key="5">
    <source>
        <dbReference type="Pfam" id="PF01055"/>
    </source>
</evidence>
<evidence type="ECO:0000256" key="3">
    <source>
        <dbReference type="ARBA" id="ARBA00012741"/>
    </source>
</evidence>
<evidence type="ECO:0000313" key="8">
    <source>
        <dbReference type="Proteomes" id="UP001174694"/>
    </source>
</evidence>
<dbReference type="SUPFAM" id="SSF51011">
    <property type="entry name" value="Glycosyl hydrolase domain"/>
    <property type="match status" value="1"/>
</dbReference>
<dbReference type="Gene3D" id="3.20.20.80">
    <property type="entry name" value="Glycosidases"/>
    <property type="match status" value="1"/>
</dbReference>
<dbReference type="Proteomes" id="UP001174694">
    <property type="component" value="Unassembled WGS sequence"/>
</dbReference>
<accession>A0AA38VI17</accession>
<evidence type="ECO:0000256" key="2">
    <source>
        <dbReference type="ARBA" id="ARBA00007806"/>
    </source>
</evidence>
<organism evidence="7 8">
    <name type="scientific">Pleurostoma richardsiae</name>
    <dbReference type="NCBI Taxonomy" id="41990"/>
    <lineage>
        <taxon>Eukaryota</taxon>
        <taxon>Fungi</taxon>
        <taxon>Dikarya</taxon>
        <taxon>Ascomycota</taxon>
        <taxon>Pezizomycotina</taxon>
        <taxon>Sordariomycetes</taxon>
        <taxon>Sordariomycetidae</taxon>
        <taxon>Calosphaeriales</taxon>
        <taxon>Pleurostomataceae</taxon>
        <taxon>Pleurostoma</taxon>
    </lineage>
</organism>
<reference evidence="7" key="1">
    <citation type="submission" date="2022-07" db="EMBL/GenBank/DDBJ databases">
        <title>Fungi with potential for degradation of polypropylene.</title>
        <authorList>
            <person name="Gostincar C."/>
        </authorList>
    </citation>
    <scope>NUCLEOTIDE SEQUENCE</scope>
    <source>
        <strain evidence="7">EXF-13308</strain>
    </source>
</reference>
<keyword evidence="4" id="KW-0326">Glycosidase</keyword>
<dbReference type="AlphaFoldDB" id="A0AA38VI17"/>
<evidence type="ECO:0000313" key="7">
    <source>
        <dbReference type="EMBL" id="KAJ9143890.1"/>
    </source>
</evidence>
<dbReference type="InterPro" id="IPR017853">
    <property type="entry name" value="GH"/>
</dbReference>
<dbReference type="SUPFAM" id="SSF51445">
    <property type="entry name" value="(Trans)glycosidases"/>
    <property type="match status" value="1"/>
</dbReference>
<dbReference type="Pfam" id="PF21365">
    <property type="entry name" value="Glyco_hydro_31_3rd"/>
    <property type="match status" value="1"/>
</dbReference>
<proteinExistence type="inferred from homology"/>
<dbReference type="Gene3D" id="2.60.40.1760">
    <property type="entry name" value="glycosyl hydrolase (family 31)"/>
    <property type="match status" value="1"/>
</dbReference>
<feature type="domain" description="Glycosyl hydrolase family 31 C-terminal" evidence="6">
    <location>
        <begin position="526"/>
        <end position="617"/>
    </location>
</feature>
<dbReference type="InterPro" id="IPR013780">
    <property type="entry name" value="Glyco_hydro_b"/>
</dbReference>
<dbReference type="EC" id="3.2.1.20" evidence="3"/>
<comment type="similarity">
    <text evidence="2 4">Belongs to the glycosyl hydrolase 31 family.</text>
</comment>
<keyword evidence="8" id="KW-1185">Reference proteome</keyword>
<dbReference type="InterPro" id="IPR000322">
    <property type="entry name" value="Glyco_hydro_31_TIM"/>
</dbReference>
<dbReference type="Gene3D" id="2.60.40.1180">
    <property type="entry name" value="Golgi alpha-mannosidase II"/>
    <property type="match status" value="1"/>
</dbReference>
<evidence type="ECO:0000256" key="4">
    <source>
        <dbReference type="RuleBase" id="RU361185"/>
    </source>
</evidence>
<comment type="catalytic activity">
    <reaction evidence="1">
        <text>Hydrolysis of terminal, non-reducing (1-&gt;4)-linked alpha-D-glucose residues with release of alpha-D-glucose.</text>
        <dbReference type="EC" id="3.2.1.20"/>
    </reaction>
</comment>
<keyword evidence="4" id="KW-0378">Hydrolase</keyword>
<dbReference type="PANTHER" id="PTHR22762">
    <property type="entry name" value="ALPHA-GLUCOSIDASE"/>
    <property type="match status" value="1"/>
</dbReference>
<dbReference type="CDD" id="cd06595">
    <property type="entry name" value="GH31_u1"/>
    <property type="match status" value="1"/>
</dbReference>
<dbReference type="Pfam" id="PF01055">
    <property type="entry name" value="Glyco_hydro_31_2nd"/>
    <property type="match status" value="1"/>
</dbReference>
<dbReference type="PANTHER" id="PTHR22762:SF89">
    <property type="entry name" value="ALPHA-XYLOSIDASE"/>
    <property type="match status" value="1"/>
</dbReference>
<dbReference type="EMBL" id="JANBVO010000018">
    <property type="protein sequence ID" value="KAJ9143890.1"/>
    <property type="molecule type" value="Genomic_DNA"/>
</dbReference>
<dbReference type="GO" id="GO:0006491">
    <property type="term" value="P:N-glycan processing"/>
    <property type="evidence" value="ECO:0007669"/>
    <property type="project" value="TreeGrafter"/>
</dbReference>
<comment type="caution">
    <text evidence="7">The sequence shown here is derived from an EMBL/GenBank/DDBJ whole genome shotgun (WGS) entry which is preliminary data.</text>
</comment>
<protein>
    <recommendedName>
        <fullName evidence="3">alpha-glucosidase</fullName>
        <ecNumber evidence="3">3.2.1.20</ecNumber>
    </recommendedName>
</protein>
<evidence type="ECO:0000256" key="1">
    <source>
        <dbReference type="ARBA" id="ARBA00001657"/>
    </source>
</evidence>
<feature type="domain" description="Glycoside hydrolase family 31 TIM barrel" evidence="5">
    <location>
        <begin position="208"/>
        <end position="515"/>
    </location>
</feature>
<dbReference type="GO" id="GO:0005975">
    <property type="term" value="P:carbohydrate metabolic process"/>
    <property type="evidence" value="ECO:0007669"/>
    <property type="project" value="InterPro"/>
</dbReference>
<name>A0AA38VI17_9PEZI</name>
<dbReference type="InterPro" id="IPR048395">
    <property type="entry name" value="Glyco_hydro_31_C"/>
</dbReference>